<feature type="domain" description="AB hydrolase-1" evidence="1">
    <location>
        <begin position="25"/>
        <end position="257"/>
    </location>
</feature>
<proteinExistence type="predicted"/>
<gene>
    <name evidence="2" type="ORF">ACFFN1_06170</name>
</gene>
<dbReference type="Gene3D" id="3.40.50.1820">
    <property type="entry name" value="alpha/beta hydrolase"/>
    <property type="match status" value="1"/>
</dbReference>
<dbReference type="InterPro" id="IPR029058">
    <property type="entry name" value="AB_hydrolase_fold"/>
</dbReference>
<dbReference type="PANTHER" id="PTHR43798">
    <property type="entry name" value="MONOACYLGLYCEROL LIPASE"/>
    <property type="match status" value="1"/>
</dbReference>
<comment type="caution">
    <text evidence="2">The sequence shown here is derived from an EMBL/GenBank/DDBJ whole genome shotgun (WGS) entry which is preliminary data.</text>
</comment>
<dbReference type="GO" id="GO:0016787">
    <property type="term" value="F:hydrolase activity"/>
    <property type="evidence" value="ECO:0007669"/>
    <property type="project" value="UniProtKB-KW"/>
</dbReference>
<keyword evidence="3" id="KW-1185">Reference proteome</keyword>
<dbReference type="InterPro" id="IPR000073">
    <property type="entry name" value="AB_hydrolase_1"/>
</dbReference>
<protein>
    <submittedName>
        <fullName evidence="2">Alpha/beta fold hydrolase</fullName>
    </submittedName>
</protein>
<dbReference type="SUPFAM" id="SSF53474">
    <property type="entry name" value="alpha/beta-Hydrolases"/>
    <property type="match status" value="1"/>
</dbReference>
<sequence>MAIPQLSYSIVHDPGHEAPVLILGNALGTTRELWAGVAYRMADDYRIVTFDLPGHDPASHTADDLEAQLADLTLADIAAGVIAIADEIGAETFLYAGLSISGGVAMQLALDFPDRLTAVAALCAAPKFGTAESWRDRIATVRADGTRSLIPDTADRWFAAGFLDEDNPAGPMVCEMLGNVPDDGYIACCRALARFDITERIPQIRIPILFLAGAQDLGNPPESMRALAEQVPDGQATVIPDAAHIVVAEHPDLVCDALTAFFARVENRS</sequence>
<evidence type="ECO:0000313" key="3">
    <source>
        <dbReference type="Proteomes" id="UP001589707"/>
    </source>
</evidence>
<dbReference type="RefSeq" id="WP_376839582.1">
    <property type="nucleotide sequence ID" value="NZ_JBHMAU010000043.1"/>
</dbReference>
<dbReference type="Pfam" id="PF12697">
    <property type="entry name" value="Abhydrolase_6"/>
    <property type="match status" value="1"/>
</dbReference>
<dbReference type="EMBL" id="JBHMAU010000043">
    <property type="protein sequence ID" value="MFB9775991.1"/>
    <property type="molecule type" value="Genomic_DNA"/>
</dbReference>
<reference evidence="2 3" key="1">
    <citation type="submission" date="2024-09" db="EMBL/GenBank/DDBJ databases">
        <authorList>
            <person name="Sun Q."/>
            <person name="Mori K."/>
        </authorList>
    </citation>
    <scope>NUCLEOTIDE SEQUENCE [LARGE SCALE GENOMIC DNA]</scope>
    <source>
        <strain evidence="2 3">JCM 11683</strain>
    </source>
</reference>
<evidence type="ECO:0000313" key="2">
    <source>
        <dbReference type="EMBL" id="MFB9775991.1"/>
    </source>
</evidence>
<keyword evidence="2" id="KW-0378">Hydrolase</keyword>
<name>A0ABV5X0K8_9MICO</name>
<accession>A0ABV5X0K8</accession>
<evidence type="ECO:0000259" key="1">
    <source>
        <dbReference type="Pfam" id="PF12697"/>
    </source>
</evidence>
<organism evidence="2 3">
    <name type="scientific">Brevibacterium otitidis</name>
    <dbReference type="NCBI Taxonomy" id="53364"/>
    <lineage>
        <taxon>Bacteria</taxon>
        <taxon>Bacillati</taxon>
        <taxon>Actinomycetota</taxon>
        <taxon>Actinomycetes</taxon>
        <taxon>Micrococcales</taxon>
        <taxon>Brevibacteriaceae</taxon>
        <taxon>Brevibacterium</taxon>
    </lineage>
</organism>
<dbReference type="Proteomes" id="UP001589707">
    <property type="component" value="Unassembled WGS sequence"/>
</dbReference>
<dbReference type="InterPro" id="IPR050266">
    <property type="entry name" value="AB_hydrolase_sf"/>
</dbReference>